<feature type="domain" description="DUF1468" evidence="2">
    <location>
        <begin position="13"/>
        <end position="153"/>
    </location>
</feature>
<sequence length="160" mass="17175">MKKEIKSELAFASSLLLISLIVLWDTNRAGDPAINVSVSPKLFPFAVGTLLLVLSVALIIQVLRGKIATPEGEEEGAVIEKSDFNSFGLVLGSIFAFVLLIQRAGFVISSTITFFGITLAFGIANKLKALAIAAVFSLIVFESFTRLLNVDLPAGWLSFL</sequence>
<proteinExistence type="predicted"/>
<feature type="transmembrane region" description="Helical" evidence="1">
    <location>
        <begin position="45"/>
        <end position="63"/>
    </location>
</feature>
<dbReference type="EMBL" id="CAEZUT010000127">
    <property type="protein sequence ID" value="CAB4617363.1"/>
    <property type="molecule type" value="Genomic_DNA"/>
</dbReference>
<evidence type="ECO:0000259" key="2">
    <source>
        <dbReference type="Pfam" id="PF07331"/>
    </source>
</evidence>
<feature type="transmembrane region" description="Helical" evidence="1">
    <location>
        <begin position="84"/>
        <end position="101"/>
    </location>
</feature>
<dbReference type="AlphaFoldDB" id="A0A6J5ZJL6"/>
<gene>
    <name evidence="4" type="ORF">UFOPK1854_00937</name>
    <name evidence="3" type="ORF">UFOPK4171_00892</name>
</gene>
<protein>
    <submittedName>
        <fullName evidence="3">Unannotated protein</fullName>
    </submittedName>
</protein>
<organism evidence="3">
    <name type="scientific">freshwater metagenome</name>
    <dbReference type="NCBI Taxonomy" id="449393"/>
    <lineage>
        <taxon>unclassified sequences</taxon>
        <taxon>metagenomes</taxon>
        <taxon>ecological metagenomes</taxon>
    </lineage>
</organism>
<name>A0A6J5ZJL6_9ZZZZ</name>
<accession>A0A6J5ZJL6</accession>
<evidence type="ECO:0000313" key="3">
    <source>
        <dbReference type="EMBL" id="CAB4342645.1"/>
    </source>
</evidence>
<evidence type="ECO:0000313" key="4">
    <source>
        <dbReference type="EMBL" id="CAB4617363.1"/>
    </source>
</evidence>
<keyword evidence="1" id="KW-0472">Membrane</keyword>
<dbReference type="InterPro" id="IPR009936">
    <property type="entry name" value="DUF1468"/>
</dbReference>
<keyword evidence="1" id="KW-1133">Transmembrane helix</keyword>
<dbReference type="Pfam" id="PF07331">
    <property type="entry name" value="TctB"/>
    <property type="match status" value="1"/>
</dbReference>
<evidence type="ECO:0000256" key="1">
    <source>
        <dbReference type="SAM" id="Phobius"/>
    </source>
</evidence>
<keyword evidence="1" id="KW-0812">Transmembrane</keyword>
<dbReference type="EMBL" id="CAESAM010000103">
    <property type="protein sequence ID" value="CAB4342645.1"/>
    <property type="molecule type" value="Genomic_DNA"/>
</dbReference>
<feature type="transmembrane region" description="Helical" evidence="1">
    <location>
        <begin position="107"/>
        <end position="124"/>
    </location>
</feature>
<feature type="transmembrane region" description="Helical" evidence="1">
    <location>
        <begin position="129"/>
        <end position="148"/>
    </location>
</feature>
<reference evidence="3" key="1">
    <citation type="submission" date="2020-05" db="EMBL/GenBank/DDBJ databases">
        <authorList>
            <person name="Chiriac C."/>
            <person name="Salcher M."/>
            <person name="Ghai R."/>
            <person name="Kavagutti S V."/>
        </authorList>
    </citation>
    <scope>NUCLEOTIDE SEQUENCE</scope>
</reference>